<dbReference type="PROSITE" id="PS51143">
    <property type="entry name" value="MT_A70"/>
    <property type="match status" value="1"/>
</dbReference>
<sequence length="565" mass="63095">MVAIAEYRAFFNSVLDNQAERRKFFAPNHTFPAQPAILGRASKEGSKSTQEPSEKIQSRRTSEEEQPSKENVVNYVKDEETVRNDYCEWYNHSGEYGSNFIMGAKDDEICAEYPALRKLMDLKSQQVSNHTHPPLYAQLQNTQPLRQNLLSLAGACKFDVIRINPHAGWSEVADLPIKQLSADPAIVFLWVGRGDDEGLERGRECFARWGFRRAEDIVWVKTNKGRKEGAATGALFASQKEHCLMGIRGTIKRSVDVRFAHCNVDTDVIVWEHSEDPGGPRLPPYLYTLIENFCLGTRRLEIFGRPSLARQGWVTVGFESLLTTPNLEPENKQSHVQPFDSATYLTQVLESDGKPILPFHQEIDQLRPKSPQRRVSRLPPGSGPGQNHINSAIINNRPPAPRHQNLNRAHYVGMMGPRGFMQGPQFVHQQHTNYGGVPSTEQPMAALRGQALPTSMNLCMPMGIGIAQYGLSPSISGPGINGGQPGFVPYHDMGMSMSLNMGQYGMNMNMGLGMPLGIEAPMGTRYTATDMRFDGTMQDQTGQRSSFQQHRFHSSAGSRFQGNNY</sequence>
<evidence type="ECO:0000256" key="4">
    <source>
        <dbReference type="SAM" id="MobiDB-lite"/>
    </source>
</evidence>
<evidence type="ECO:0000256" key="3">
    <source>
        <dbReference type="PROSITE-ProRule" id="PRU00489"/>
    </source>
</evidence>
<name>A0A1E3ICY6_9TREE</name>
<comment type="similarity">
    <text evidence="3">Belongs to the MT-A70-like family.</text>
</comment>
<evidence type="ECO:0000313" key="5">
    <source>
        <dbReference type="EMBL" id="WVN87666.1"/>
    </source>
</evidence>
<dbReference type="InterPro" id="IPR007757">
    <property type="entry name" value="MT-A70-like"/>
</dbReference>
<dbReference type="VEuPathDB" id="FungiDB:L203_04654"/>
<feature type="compositionally biased region" description="Polar residues" evidence="4">
    <location>
        <begin position="537"/>
        <end position="565"/>
    </location>
</feature>
<dbReference type="PANTHER" id="PTHR13107">
    <property type="entry name" value="N6-ADENOSINE-METHYLTRANSFERASE NON-CATALYTIC SUBUNIT"/>
    <property type="match status" value="1"/>
</dbReference>
<protein>
    <submittedName>
        <fullName evidence="5">Uncharacterized protein</fullName>
    </submittedName>
</protein>
<accession>A0A1E3ICY6</accession>
<dbReference type="OrthoDB" id="14833at2759"/>
<dbReference type="GO" id="GO:0003729">
    <property type="term" value="F:mRNA binding"/>
    <property type="evidence" value="ECO:0007669"/>
    <property type="project" value="TreeGrafter"/>
</dbReference>
<dbReference type="SUPFAM" id="SSF53335">
    <property type="entry name" value="S-adenosyl-L-methionine-dependent methyltransferases"/>
    <property type="match status" value="1"/>
</dbReference>
<dbReference type="PANTHER" id="PTHR13107:SF0">
    <property type="entry name" value="N6-ADENOSINE-METHYLTRANSFERASE NON-CATALYTIC SUBUNIT"/>
    <property type="match status" value="1"/>
</dbReference>
<dbReference type="InterPro" id="IPR029063">
    <property type="entry name" value="SAM-dependent_MTases_sf"/>
</dbReference>
<evidence type="ECO:0000256" key="1">
    <source>
        <dbReference type="ARBA" id="ARBA00004123"/>
    </source>
</evidence>
<evidence type="ECO:0000256" key="2">
    <source>
        <dbReference type="ARBA" id="ARBA00023242"/>
    </source>
</evidence>
<evidence type="ECO:0000313" key="6">
    <source>
        <dbReference type="Proteomes" id="UP000094043"/>
    </source>
</evidence>
<dbReference type="Proteomes" id="UP000094043">
    <property type="component" value="Chromosome 3"/>
</dbReference>
<keyword evidence="6" id="KW-1185">Reference proteome</keyword>
<keyword evidence="2" id="KW-0539">Nucleus</keyword>
<reference evidence="5" key="1">
    <citation type="submission" date="2016-06" db="EMBL/GenBank/DDBJ databases">
        <authorList>
            <person name="Cuomo C."/>
            <person name="Litvintseva A."/>
            <person name="Heitman J."/>
            <person name="Chen Y."/>
            <person name="Sun S."/>
            <person name="Springer D."/>
            <person name="Dromer F."/>
            <person name="Young S."/>
            <person name="Zeng Q."/>
            <person name="Chapman S."/>
            <person name="Gujja S."/>
            <person name="Saif S."/>
            <person name="Birren B."/>
        </authorList>
    </citation>
    <scope>NUCLEOTIDE SEQUENCE</scope>
    <source>
        <strain evidence="5">CBS 7841</strain>
    </source>
</reference>
<feature type="compositionally biased region" description="Basic and acidic residues" evidence="4">
    <location>
        <begin position="41"/>
        <end position="68"/>
    </location>
</feature>
<organism evidence="5 6">
    <name type="scientific">Cryptococcus depauperatus CBS 7841</name>
    <dbReference type="NCBI Taxonomy" id="1295531"/>
    <lineage>
        <taxon>Eukaryota</taxon>
        <taxon>Fungi</taxon>
        <taxon>Dikarya</taxon>
        <taxon>Basidiomycota</taxon>
        <taxon>Agaricomycotina</taxon>
        <taxon>Tremellomycetes</taxon>
        <taxon>Tremellales</taxon>
        <taxon>Cryptococcaceae</taxon>
        <taxon>Cryptococcus</taxon>
    </lineage>
</organism>
<feature type="region of interest" description="Disordered" evidence="4">
    <location>
        <begin position="536"/>
        <end position="565"/>
    </location>
</feature>
<dbReference type="AlphaFoldDB" id="A0A1E3ICY6"/>
<gene>
    <name evidence="5" type="ORF">L203_102852</name>
</gene>
<dbReference type="GO" id="GO:0005634">
    <property type="term" value="C:nucleus"/>
    <property type="evidence" value="ECO:0007669"/>
    <property type="project" value="UniProtKB-SubCell"/>
</dbReference>
<dbReference type="PROSITE" id="PS51592">
    <property type="entry name" value="SAM_MTA70L_2"/>
    <property type="match status" value="1"/>
</dbReference>
<dbReference type="GO" id="GO:0036396">
    <property type="term" value="C:RNA N6-methyladenosine methyltransferase complex"/>
    <property type="evidence" value="ECO:0007669"/>
    <property type="project" value="TreeGrafter"/>
</dbReference>
<reference evidence="5" key="3">
    <citation type="submission" date="2024-01" db="EMBL/GenBank/DDBJ databases">
        <authorList>
            <person name="Coelho M.A."/>
            <person name="David-Palma M."/>
            <person name="Shea T."/>
            <person name="Sun S."/>
            <person name="Cuomo C.A."/>
            <person name="Heitman J."/>
        </authorList>
    </citation>
    <scope>NUCLEOTIDE SEQUENCE</scope>
    <source>
        <strain evidence="5">CBS 7841</strain>
    </source>
</reference>
<dbReference type="Pfam" id="PF05063">
    <property type="entry name" value="MT-A70"/>
    <property type="match status" value="1"/>
</dbReference>
<reference evidence="5" key="2">
    <citation type="journal article" date="2022" name="Elife">
        <title>Obligate sexual reproduction of a homothallic fungus closely related to the Cryptococcus pathogenic species complex.</title>
        <authorList>
            <person name="Passer A.R."/>
            <person name="Clancey S.A."/>
            <person name="Shea T."/>
            <person name="David-Palma M."/>
            <person name="Averette A.F."/>
            <person name="Boekhout T."/>
            <person name="Porcel B.M."/>
            <person name="Nowrousian M."/>
            <person name="Cuomo C.A."/>
            <person name="Sun S."/>
            <person name="Heitman J."/>
            <person name="Coelho M.A."/>
        </authorList>
    </citation>
    <scope>NUCLEOTIDE SEQUENCE</scope>
    <source>
        <strain evidence="5">CBS 7841</strain>
    </source>
</reference>
<dbReference type="KEGG" id="cdep:91087063"/>
<dbReference type="EMBL" id="CP143786">
    <property type="protein sequence ID" value="WVN87666.1"/>
    <property type="molecule type" value="Genomic_DNA"/>
</dbReference>
<dbReference type="GeneID" id="91087063"/>
<feature type="region of interest" description="Disordered" evidence="4">
    <location>
        <begin position="368"/>
        <end position="387"/>
    </location>
</feature>
<feature type="region of interest" description="Disordered" evidence="4">
    <location>
        <begin position="35"/>
        <end position="69"/>
    </location>
</feature>
<comment type="subcellular location">
    <subcellularLocation>
        <location evidence="1">Nucleus</location>
    </subcellularLocation>
</comment>
<dbReference type="RefSeq" id="XP_066068366.1">
    <property type="nucleotide sequence ID" value="XM_066212269.1"/>
</dbReference>
<proteinExistence type="inferred from homology"/>
<dbReference type="InterPro" id="IPR045123">
    <property type="entry name" value="METTL14-like"/>
</dbReference>